<accession>A0A7G1P2F8</accession>
<evidence type="ECO:0000256" key="1">
    <source>
        <dbReference type="SAM" id="MobiDB-lite"/>
    </source>
</evidence>
<evidence type="ECO:0000313" key="4">
    <source>
        <dbReference type="Proteomes" id="UP000516444"/>
    </source>
</evidence>
<gene>
    <name evidence="3" type="ORF">GCM10017557_37000</name>
</gene>
<feature type="region of interest" description="Disordered" evidence="1">
    <location>
        <begin position="26"/>
        <end position="63"/>
    </location>
</feature>
<dbReference type="AlphaFoldDB" id="A0A7G1P2F8"/>
<proteinExistence type="predicted"/>
<feature type="signal peptide" evidence="2">
    <location>
        <begin position="1"/>
        <end position="24"/>
    </location>
</feature>
<feature type="region of interest" description="Disordered" evidence="1">
    <location>
        <begin position="144"/>
        <end position="164"/>
    </location>
</feature>
<evidence type="ECO:0008006" key="5">
    <source>
        <dbReference type="Google" id="ProtNLM"/>
    </source>
</evidence>
<evidence type="ECO:0000256" key="2">
    <source>
        <dbReference type="SAM" id="SignalP"/>
    </source>
</evidence>
<protein>
    <recommendedName>
        <fullName evidence="5">Lipoprotein</fullName>
    </recommendedName>
</protein>
<keyword evidence="4" id="KW-1185">Reference proteome</keyword>
<feature type="compositionally biased region" description="Gly residues" evidence="1">
    <location>
        <begin position="47"/>
        <end position="56"/>
    </location>
</feature>
<dbReference type="EMBL" id="AP023440">
    <property type="protein sequence ID" value="BCL28841.1"/>
    <property type="molecule type" value="Genomic_DNA"/>
</dbReference>
<organism evidence="3 4">
    <name type="scientific">Streptomyces aurantiacus</name>
    <dbReference type="NCBI Taxonomy" id="47760"/>
    <lineage>
        <taxon>Bacteria</taxon>
        <taxon>Bacillati</taxon>
        <taxon>Actinomycetota</taxon>
        <taxon>Actinomycetes</taxon>
        <taxon>Kitasatosporales</taxon>
        <taxon>Streptomycetaceae</taxon>
        <taxon>Streptomyces</taxon>
        <taxon>Streptomyces aurantiacus group</taxon>
    </lineage>
</organism>
<keyword evidence="2" id="KW-0732">Signal</keyword>
<evidence type="ECO:0000313" key="3">
    <source>
        <dbReference type="EMBL" id="BCL28841.1"/>
    </source>
</evidence>
<dbReference type="KEGG" id="sgm:GCM10017557_37000"/>
<dbReference type="PROSITE" id="PS51257">
    <property type="entry name" value="PROKAR_LIPOPROTEIN"/>
    <property type="match status" value="1"/>
</dbReference>
<sequence length="193" mass="20123">MRRTLMSWAAVTTLTLAAAVSVTACTSGSEDKAPDVAGGDENKQGKEGGQGGQGGRDGARDQKDIAAAYTKCMREQGHEVTVDEFGRVRAPAMGAGSQGRGAGEDLPEAAEKCDKKVPGMAQLKEKGDAESLKQARGMAQCLRENGIPNMPDPDPKKKALSVPKDAVGKKWTKAMSVCGDKFPGAAFAAEQAR</sequence>
<dbReference type="RefSeq" id="WP_190851031.1">
    <property type="nucleotide sequence ID" value="NZ_AP023440.1"/>
</dbReference>
<reference evidence="3 4" key="1">
    <citation type="journal article" date="2014" name="Int. J. Syst. Evol. Microbiol.">
        <title>Complete genome sequence of Corynebacterium casei LMG S-19264T (=DSM 44701T), isolated from a smear-ripened cheese.</title>
        <authorList>
            <consortium name="US DOE Joint Genome Institute (JGI-PGF)"/>
            <person name="Walter F."/>
            <person name="Albersmeier A."/>
            <person name="Kalinowski J."/>
            <person name="Ruckert C."/>
        </authorList>
    </citation>
    <scope>NUCLEOTIDE SEQUENCE [LARGE SCALE GENOMIC DNA]</scope>
    <source>
        <strain evidence="3 4">JCM 4677</strain>
    </source>
</reference>
<feature type="compositionally biased region" description="Basic and acidic residues" evidence="1">
    <location>
        <begin position="29"/>
        <end position="46"/>
    </location>
</feature>
<dbReference type="Proteomes" id="UP000516444">
    <property type="component" value="Chromosome"/>
</dbReference>
<feature type="chain" id="PRO_5039072842" description="Lipoprotein" evidence="2">
    <location>
        <begin position="25"/>
        <end position="193"/>
    </location>
</feature>
<name>A0A7G1P2F8_9ACTN</name>